<accession>A0A6C0LNT3</accession>
<keyword evidence="1" id="KW-0472">Membrane</keyword>
<name>A0A6C0LNT3_9ZZZZ</name>
<evidence type="ECO:0000313" key="2">
    <source>
        <dbReference type="EMBL" id="QHU32227.1"/>
    </source>
</evidence>
<reference evidence="2" key="1">
    <citation type="journal article" date="2020" name="Nature">
        <title>Giant virus diversity and host interactions through global metagenomics.</title>
        <authorList>
            <person name="Schulz F."/>
            <person name="Roux S."/>
            <person name="Paez-Espino D."/>
            <person name="Jungbluth S."/>
            <person name="Walsh D.A."/>
            <person name="Denef V.J."/>
            <person name="McMahon K.D."/>
            <person name="Konstantinidis K.T."/>
            <person name="Eloe-Fadrosh E.A."/>
            <person name="Kyrpides N.C."/>
            <person name="Woyke T."/>
        </authorList>
    </citation>
    <scope>NUCLEOTIDE SEQUENCE</scope>
    <source>
        <strain evidence="2">GVMAG-M-3300027963-9</strain>
    </source>
</reference>
<proteinExistence type="predicted"/>
<organism evidence="2">
    <name type="scientific">viral metagenome</name>
    <dbReference type="NCBI Taxonomy" id="1070528"/>
    <lineage>
        <taxon>unclassified sequences</taxon>
        <taxon>metagenomes</taxon>
        <taxon>organismal metagenomes</taxon>
    </lineage>
</organism>
<feature type="transmembrane region" description="Helical" evidence="1">
    <location>
        <begin position="155"/>
        <end position="176"/>
    </location>
</feature>
<evidence type="ECO:0000256" key="1">
    <source>
        <dbReference type="SAM" id="Phobius"/>
    </source>
</evidence>
<dbReference type="AlphaFoldDB" id="A0A6C0LNT3"/>
<protein>
    <submittedName>
        <fullName evidence="2">Uncharacterized protein</fullName>
    </submittedName>
</protein>
<keyword evidence="1" id="KW-1133">Transmembrane helix</keyword>
<sequence length="242" mass="25976">MSLVSAGTLMGGTREYLYRGVQQLPIVLAATSLLFSTTTGSIAHVNLSVGLVALMPIYTFLMQKVLGQVFTWVAPTGRFGWTKSTSDVCRIVPPEGPKLTFYRPNEGEAESVPSYWLMSVVFFIGYCISNAIDIFSSPAENDADPNNKQRRMYQAVFLITSICLLSALVLGARFYYMSGCEGRGALGYTGSLIGAIGAASIGYGMYDFSRKCGARTSDLFGVLSQILPNSATASNPVVCTTG</sequence>
<feature type="transmembrane region" description="Helical" evidence="1">
    <location>
        <begin position="188"/>
        <end position="206"/>
    </location>
</feature>
<feature type="transmembrane region" description="Helical" evidence="1">
    <location>
        <begin position="115"/>
        <end position="135"/>
    </location>
</feature>
<dbReference type="EMBL" id="MN740536">
    <property type="protein sequence ID" value="QHU32227.1"/>
    <property type="molecule type" value="Genomic_DNA"/>
</dbReference>
<keyword evidence="1" id="KW-0812">Transmembrane</keyword>
<feature type="transmembrane region" description="Helical" evidence="1">
    <location>
        <begin position="42"/>
        <end position="61"/>
    </location>
</feature>